<feature type="region of interest" description="Disordered" evidence="2">
    <location>
        <begin position="231"/>
        <end position="257"/>
    </location>
</feature>
<dbReference type="Gene3D" id="1.10.3480.10">
    <property type="entry name" value="TorD-like"/>
    <property type="match status" value="1"/>
</dbReference>
<dbReference type="Pfam" id="PF02613">
    <property type="entry name" value="Nitrate_red_del"/>
    <property type="match status" value="1"/>
</dbReference>
<evidence type="ECO:0000313" key="3">
    <source>
        <dbReference type="EMBL" id="AOZ71157.1"/>
    </source>
</evidence>
<geneLocation type="plasmid" evidence="5">
    <name>pej01</name>
</geneLocation>
<dbReference type="EMBL" id="CP017782">
    <property type="protein sequence ID" value="AOZ71157.1"/>
    <property type="molecule type" value="Genomic_DNA"/>
</dbReference>
<dbReference type="KEGG" id="rhp:LPB142_16835"/>
<dbReference type="Proteomes" id="UP000176562">
    <property type="component" value="Plasmid pEJ01"/>
</dbReference>
<evidence type="ECO:0000313" key="5">
    <source>
        <dbReference type="Proteomes" id="UP000176562"/>
    </source>
</evidence>
<accession>A0A1D9MH26</accession>
<dbReference type="InterPro" id="IPR036411">
    <property type="entry name" value="TorD-like_sf"/>
</dbReference>
<evidence type="ECO:0000256" key="1">
    <source>
        <dbReference type="ARBA" id="ARBA00023186"/>
    </source>
</evidence>
<evidence type="ECO:0000313" key="4">
    <source>
        <dbReference type="EMBL" id="AOZ71240.1"/>
    </source>
</evidence>
<dbReference type="EMBL" id="CP017782">
    <property type="protein sequence ID" value="AOZ71240.1"/>
    <property type="molecule type" value="Genomic_DNA"/>
</dbReference>
<reference evidence="3 5" key="1">
    <citation type="submission" date="2016-10" db="EMBL/GenBank/DDBJ databases">
        <title>Rhodobacter sp. LPB0142, isolated from sea water.</title>
        <authorList>
            <person name="Kim E."/>
            <person name="Yi H."/>
        </authorList>
    </citation>
    <scope>NUCLEOTIDE SEQUENCE [LARGE SCALE GENOMIC DNA]</scope>
    <source>
        <strain evidence="3 5">LPB0142</strain>
        <plasmid evidence="3">pEJ01</plasmid>
        <plasmid evidence="5">Plasmid pej01</plasmid>
    </source>
</reference>
<name>A0A1D9MH26_9RHOB</name>
<organism evidence="3 5">
    <name type="scientific">Rhodobacter xanthinilyticus</name>
    <dbReference type="NCBI Taxonomy" id="1850250"/>
    <lineage>
        <taxon>Bacteria</taxon>
        <taxon>Pseudomonadati</taxon>
        <taxon>Pseudomonadota</taxon>
        <taxon>Alphaproteobacteria</taxon>
        <taxon>Rhodobacterales</taxon>
        <taxon>Rhodobacter group</taxon>
        <taxon>Rhodobacter</taxon>
    </lineage>
</organism>
<dbReference type="InterPro" id="IPR050289">
    <property type="entry name" value="TorD/DmsD_chaperones"/>
</dbReference>
<dbReference type="PANTHER" id="PTHR34227:SF1">
    <property type="entry name" value="DIMETHYL SULFOXIDE REDUCTASE CHAPERONE-RELATED"/>
    <property type="match status" value="1"/>
</dbReference>
<keyword evidence="3" id="KW-0614">Plasmid</keyword>
<dbReference type="KEGG" id="rhp:LPB142_17395"/>
<evidence type="ECO:0008006" key="6">
    <source>
        <dbReference type="Google" id="ProtNLM"/>
    </source>
</evidence>
<protein>
    <recommendedName>
        <fullName evidence="6">Dehydrogenase</fullName>
    </recommendedName>
</protein>
<feature type="region of interest" description="Disordered" evidence="2">
    <location>
        <begin position="1"/>
        <end position="20"/>
    </location>
</feature>
<gene>
    <name evidence="3" type="ORF">LPB142_16835</name>
    <name evidence="4" type="ORF">LPB142_17395</name>
</gene>
<dbReference type="SUPFAM" id="SSF89155">
    <property type="entry name" value="TorD-like"/>
    <property type="match status" value="1"/>
</dbReference>
<evidence type="ECO:0000256" key="2">
    <source>
        <dbReference type="SAM" id="MobiDB-lite"/>
    </source>
</evidence>
<dbReference type="RefSeq" id="WP_071167316.1">
    <property type="nucleotide sequence ID" value="NZ_CP017782.1"/>
</dbReference>
<sequence>MGEPQTSLPSPPLPRAAPDTARGTLDTAAEALGLLIRLFDREADSDLMCGLRAIQAPDMFEALLPSPEGRAGAQVLRVALSGLPEQVPARALDALAADYADVFLTHGYRLAPNASVWLTEEKLERQGPMFEVRDWYAHYGVTVPDWRKRADDHIVHELQFLGLLLNLGTEASMADAAHFLDAHLLPWVPEFGRRMALRVAEPLYAAAGLLCAAYLEALRDELEDLTGLARQPRKSVPASSQPEAEAAPFVPGAAESW</sequence>
<feature type="compositionally biased region" description="Low complexity" evidence="2">
    <location>
        <begin position="237"/>
        <end position="248"/>
    </location>
</feature>
<dbReference type="InterPro" id="IPR020945">
    <property type="entry name" value="DMSO/NO3_reduct_chaperone"/>
</dbReference>
<keyword evidence="5" id="KW-1185">Reference proteome</keyword>
<dbReference type="AlphaFoldDB" id="A0A1D9MH26"/>
<keyword evidence="1" id="KW-0143">Chaperone</keyword>
<geneLocation type="plasmid" evidence="3">
    <name>pEJ01</name>
</geneLocation>
<proteinExistence type="predicted"/>
<dbReference type="PANTHER" id="PTHR34227">
    <property type="entry name" value="CHAPERONE PROTEIN YCDY"/>
    <property type="match status" value="1"/>
</dbReference>